<evidence type="ECO:0000256" key="1">
    <source>
        <dbReference type="SAM" id="MobiDB-lite"/>
    </source>
</evidence>
<feature type="compositionally biased region" description="Acidic residues" evidence="1">
    <location>
        <begin position="390"/>
        <end position="399"/>
    </location>
</feature>
<name>A0A6P8LFI0_DROMA</name>
<dbReference type="RefSeq" id="XP_033173974.1">
    <property type="nucleotide sequence ID" value="XM_033318083.1"/>
</dbReference>
<proteinExistence type="predicted"/>
<dbReference type="GeneID" id="117150923"/>
<accession>A0A6P8LFI0</accession>
<sequence length="678" mass="77312">MMRTRAAEHRGSKRSLAGQSFQELSVCQEPDPLNTYLEKPLTLYQWMRWRNCKTHKPHLEETYPSILPPISKCDNAKTLKYVENAMEANKCKEYVKEDVLTVWNHSPQKESLVWYGVKSQYPSPQAVLYDRALKKSLKAASLAPKPPKKSNIKPKWQLQKKPSQPGAFVLNRRCLKAKLDRMPNIKRQLKSNNVFTWLHCPQPADPSNPFEDSAVYPAISIEQAMDMAKPEKPPKHGLRRKHWYCPPKCGEAESKCTDYEWAKYKMDPRPYNEAFQREMANQKALKQPEPRNYDELYKSLVTCFVQDPNGKNDLCEALEKCCRDPKDPPAQGCSEFVPDGAGGDGKSTADKDKGMDKDMDIDKDEVLDKDKDKDIDKDKVKDKAKKGDGDNENEGIGDGDGDKGGKNDKGKHEKGDGEGNKGSEKDGGEKKPGKQNEVKEKDKDKGKEKKTKDQNFRSSEDGHPGKSTPQSKDTTHATEESHRGDGDFGGPDSEANREKDKNQSDRKSGKIDQNQEKDKDKGKGKEKGTNKKGKGKKKPKGKGEDKNTKDGRSEKDCPCEICCPSKEEDTPLIKEMRRRDRERQVRDYLRQMRHREYMECKDLEYPSPHHKCDPIQCNNQFCSNPRMQTHFARVQAVRSLQQILRRRNRQGDVKLSNDLDSLLARLCNSLTISDGHCR</sequence>
<feature type="compositionally biased region" description="Basic residues" evidence="1">
    <location>
        <begin position="530"/>
        <end position="540"/>
    </location>
</feature>
<keyword evidence="2" id="KW-1185">Reference proteome</keyword>
<feature type="compositionally biased region" description="Basic and acidic residues" evidence="1">
    <location>
        <begin position="400"/>
        <end position="464"/>
    </location>
</feature>
<feature type="compositionally biased region" description="Basic and acidic residues" evidence="1">
    <location>
        <begin position="494"/>
        <end position="529"/>
    </location>
</feature>
<protein>
    <submittedName>
        <fullName evidence="3">Uncharacterized protein LOC117150923 isoform X1</fullName>
    </submittedName>
</protein>
<evidence type="ECO:0000313" key="3">
    <source>
        <dbReference type="RefSeq" id="XP_033173974.1"/>
    </source>
</evidence>
<feature type="compositionally biased region" description="Basic and acidic residues" evidence="1">
    <location>
        <begin position="541"/>
        <end position="555"/>
    </location>
</feature>
<gene>
    <name evidence="3" type="primary">LOC117150923</name>
</gene>
<feature type="region of interest" description="Disordered" evidence="1">
    <location>
        <begin position="325"/>
        <end position="555"/>
    </location>
</feature>
<evidence type="ECO:0000313" key="2">
    <source>
        <dbReference type="Proteomes" id="UP000515162"/>
    </source>
</evidence>
<dbReference type="AlphaFoldDB" id="A0A6P8LFI0"/>
<dbReference type="Proteomes" id="UP000515162">
    <property type="component" value="Chromosome 2L"/>
</dbReference>
<organism evidence="2 3">
    <name type="scientific">Drosophila mauritiana</name>
    <name type="common">Fruit fly</name>
    <dbReference type="NCBI Taxonomy" id="7226"/>
    <lineage>
        <taxon>Eukaryota</taxon>
        <taxon>Metazoa</taxon>
        <taxon>Ecdysozoa</taxon>
        <taxon>Arthropoda</taxon>
        <taxon>Hexapoda</taxon>
        <taxon>Insecta</taxon>
        <taxon>Pterygota</taxon>
        <taxon>Neoptera</taxon>
        <taxon>Endopterygota</taxon>
        <taxon>Diptera</taxon>
        <taxon>Brachycera</taxon>
        <taxon>Muscomorpha</taxon>
        <taxon>Ephydroidea</taxon>
        <taxon>Drosophilidae</taxon>
        <taxon>Drosophila</taxon>
        <taxon>Sophophora</taxon>
    </lineage>
</organism>
<feature type="compositionally biased region" description="Basic and acidic residues" evidence="1">
    <location>
        <begin position="347"/>
        <end position="389"/>
    </location>
</feature>
<reference evidence="3" key="1">
    <citation type="submission" date="2025-08" db="UniProtKB">
        <authorList>
            <consortium name="RefSeq"/>
        </authorList>
    </citation>
    <scope>IDENTIFICATION</scope>
    <source>
        <strain evidence="3">Mau12</strain>
        <tissue evidence="3">Whole Body</tissue>
    </source>
</reference>
<feature type="compositionally biased region" description="Basic and acidic residues" evidence="1">
    <location>
        <begin position="473"/>
        <end position="486"/>
    </location>
</feature>